<proteinExistence type="predicted"/>
<organism evidence="1 2">
    <name type="scientific">Escherichia coli</name>
    <dbReference type="NCBI Taxonomy" id="562"/>
    <lineage>
        <taxon>Bacteria</taxon>
        <taxon>Pseudomonadati</taxon>
        <taxon>Pseudomonadota</taxon>
        <taxon>Gammaproteobacteria</taxon>
        <taxon>Enterobacterales</taxon>
        <taxon>Enterobacteriaceae</taxon>
        <taxon>Escherichia</taxon>
    </lineage>
</organism>
<protein>
    <submittedName>
        <fullName evidence="1">Uncharacterized protein</fullName>
    </submittedName>
</protein>
<reference evidence="1 2" key="1">
    <citation type="submission" date="2018-06" db="EMBL/GenBank/DDBJ databases">
        <authorList>
            <consortium name="Pathogen Informatics"/>
            <person name="Doyle S."/>
        </authorList>
    </citation>
    <scope>NUCLEOTIDE SEQUENCE [LARGE SCALE GENOMIC DNA]</scope>
    <source>
        <strain evidence="1 2">NCTC11112</strain>
    </source>
</reference>
<dbReference type="AlphaFoldDB" id="A0A376MM09"/>
<dbReference type="Proteomes" id="UP000254817">
    <property type="component" value="Unassembled WGS sequence"/>
</dbReference>
<gene>
    <name evidence="1" type="ORF">NCTC11112_01392</name>
</gene>
<sequence>MQRALQTYCYIMVFQLSELQYPVDITACRILFTFFEIIMG</sequence>
<evidence type="ECO:0000313" key="2">
    <source>
        <dbReference type="Proteomes" id="UP000254817"/>
    </source>
</evidence>
<accession>A0A376MM09</accession>
<name>A0A376MM09_ECOLX</name>
<dbReference type="EMBL" id="UGAW01000001">
    <property type="protein sequence ID" value="STG50965.1"/>
    <property type="molecule type" value="Genomic_DNA"/>
</dbReference>
<evidence type="ECO:0000313" key="1">
    <source>
        <dbReference type="EMBL" id="STG50965.1"/>
    </source>
</evidence>